<dbReference type="GO" id="GO:0006950">
    <property type="term" value="P:response to stress"/>
    <property type="evidence" value="ECO:0007669"/>
    <property type="project" value="UniProtKB-ARBA"/>
</dbReference>
<evidence type="ECO:0000313" key="3">
    <source>
        <dbReference type="Proteomes" id="UP000886741"/>
    </source>
</evidence>
<dbReference type="GO" id="GO:0046052">
    <property type="term" value="P:UTP catabolic process"/>
    <property type="evidence" value="ECO:0007669"/>
    <property type="project" value="TreeGrafter"/>
</dbReference>
<dbReference type="FunFam" id="1.10.287.1080:FF:000001">
    <property type="entry name" value="Nucleoside triphosphate pyrophosphohydrolase"/>
    <property type="match status" value="1"/>
</dbReference>
<reference evidence="2" key="1">
    <citation type="submission" date="2020-10" db="EMBL/GenBank/DDBJ databases">
        <authorList>
            <person name="Gilroy R."/>
        </authorList>
    </citation>
    <scope>NUCLEOTIDE SEQUENCE</scope>
    <source>
        <strain evidence="2">ChiBcec16-1751</strain>
    </source>
</reference>
<dbReference type="GO" id="GO:0046081">
    <property type="term" value="P:dUTP catabolic process"/>
    <property type="evidence" value="ECO:0007669"/>
    <property type="project" value="TreeGrafter"/>
</dbReference>
<proteinExistence type="predicted"/>
<dbReference type="InterPro" id="IPR011551">
    <property type="entry name" value="NTP_PyrPHydrolase_MazG"/>
</dbReference>
<evidence type="ECO:0000313" key="2">
    <source>
        <dbReference type="EMBL" id="HIS65185.1"/>
    </source>
</evidence>
<organism evidence="2 3">
    <name type="scientific">Candidatus Avoscillospira avistercoris</name>
    <dbReference type="NCBI Taxonomy" id="2840707"/>
    <lineage>
        <taxon>Bacteria</taxon>
        <taxon>Bacillati</taxon>
        <taxon>Bacillota</taxon>
        <taxon>Clostridia</taxon>
        <taxon>Eubacteriales</taxon>
        <taxon>Oscillospiraceae</taxon>
        <taxon>Oscillospiraceae incertae sedis</taxon>
        <taxon>Candidatus Avoscillospira</taxon>
    </lineage>
</organism>
<sequence length="259" mass="29071">MVEFQKKDRYGYDDLVEIVHLLRSPGGCPWDQEQTHQSIARNFLEETYEVLEAIDQDDPVHMCEELGDVLTQVVFHGDMEQDAGRFTLEDVYDGICKKLILRHPHVFGSTVVGSTGEVLNNWDAIKRVEKDQKTFTDTLEAVPKNLPANWRAEKLMKKASKAGFAWDNGFQAIDKLAAETVELGQAMVDGSNVAEELGDTLFAAVGVCYTLGLDPETVLHEACEKFIRRFAAMEQRAGSTSLDTLSKEQLLTLWNDCKP</sequence>
<feature type="domain" description="NTP pyrophosphohydrolase MazG-like" evidence="1">
    <location>
        <begin position="34"/>
        <end position="107"/>
    </location>
</feature>
<dbReference type="EMBL" id="DVJJ01000112">
    <property type="protein sequence ID" value="HIS65185.1"/>
    <property type="molecule type" value="Genomic_DNA"/>
</dbReference>
<keyword evidence="2" id="KW-0378">Hydrolase</keyword>
<dbReference type="CDD" id="cd11529">
    <property type="entry name" value="NTP-PPase_MazG_Cterm"/>
    <property type="match status" value="1"/>
</dbReference>
<dbReference type="InterPro" id="IPR048011">
    <property type="entry name" value="NTP-PPase_MazG-like_C"/>
</dbReference>
<dbReference type="PANTHER" id="PTHR30522">
    <property type="entry name" value="NUCLEOSIDE TRIPHOSPHATE PYROPHOSPHOHYDROLASE"/>
    <property type="match status" value="1"/>
</dbReference>
<dbReference type="GO" id="GO:0046061">
    <property type="term" value="P:dATP catabolic process"/>
    <property type="evidence" value="ECO:0007669"/>
    <property type="project" value="TreeGrafter"/>
</dbReference>
<dbReference type="AlphaFoldDB" id="A0A9D1JTA3"/>
<dbReference type="NCBIfam" id="TIGR00444">
    <property type="entry name" value="mazG"/>
    <property type="match status" value="1"/>
</dbReference>
<feature type="domain" description="NTP pyrophosphohydrolase MazG-like" evidence="1">
    <location>
        <begin position="175"/>
        <end position="229"/>
    </location>
</feature>
<dbReference type="InterPro" id="IPR004518">
    <property type="entry name" value="MazG-like_dom"/>
</dbReference>
<dbReference type="GO" id="GO:0047429">
    <property type="term" value="F:nucleoside triphosphate diphosphatase activity"/>
    <property type="evidence" value="ECO:0007669"/>
    <property type="project" value="UniProtKB-EC"/>
</dbReference>
<evidence type="ECO:0000259" key="1">
    <source>
        <dbReference type="Pfam" id="PF03819"/>
    </source>
</evidence>
<dbReference type="EC" id="3.6.1.9" evidence="2"/>
<dbReference type="PANTHER" id="PTHR30522:SF0">
    <property type="entry name" value="NUCLEOSIDE TRIPHOSPHATE PYROPHOSPHOHYDROLASE"/>
    <property type="match status" value="1"/>
</dbReference>
<dbReference type="Gene3D" id="1.10.287.1080">
    <property type="entry name" value="MazG-like"/>
    <property type="match status" value="2"/>
</dbReference>
<dbReference type="Proteomes" id="UP000886741">
    <property type="component" value="Unassembled WGS sequence"/>
</dbReference>
<accession>A0A9D1JTA3</accession>
<name>A0A9D1JTA3_9FIRM</name>
<protein>
    <submittedName>
        <fullName evidence="2">Nucleoside triphosphate pyrophosphohydrolase</fullName>
        <ecNumber evidence="2">3.6.1.9</ecNumber>
    </submittedName>
</protein>
<dbReference type="NCBIfam" id="NF007113">
    <property type="entry name" value="PRK09562.1"/>
    <property type="match status" value="1"/>
</dbReference>
<gene>
    <name evidence="2" type="primary">mazG</name>
    <name evidence="2" type="ORF">IAA83_07440</name>
</gene>
<dbReference type="SUPFAM" id="SSF101386">
    <property type="entry name" value="all-alpha NTP pyrophosphatases"/>
    <property type="match status" value="2"/>
</dbReference>
<reference evidence="2" key="2">
    <citation type="journal article" date="2021" name="PeerJ">
        <title>Extensive microbial diversity within the chicken gut microbiome revealed by metagenomics and culture.</title>
        <authorList>
            <person name="Gilroy R."/>
            <person name="Ravi A."/>
            <person name="Getino M."/>
            <person name="Pursley I."/>
            <person name="Horton D.L."/>
            <person name="Alikhan N.F."/>
            <person name="Baker D."/>
            <person name="Gharbi K."/>
            <person name="Hall N."/>
            <person name="Watson M."/>
            <person name="Adriaenssens E.M."/>
            <person name="Foster-Nyarko E."/>
            <person name="Jarju S."/>
            <person name="Secka A."/>
            <person name="Antonio M."/>
            <person name="Oren A."/>
            <person name="Chaudhuri R.R."/>
            <person name="La Ragione R."/>
            <person name="Hildebrand F."/>
            <person name="Pallen M.J."/>
        </authorList>
    </citation>
    <scope>NUCLEOTIDE SEQUENCE</scope>
    <source>
        <strain evidence="2">ChiBcec16-1751</strain>
    </source>
</reference>
<dbReference type="GO" id="GO:0046076">
    <property type="term" value="P:dTTP catabolic process"/>
    <property type="evidence" value="ECO:0007669"/>
    <property type="project" value="TreeGrafter"/>
</dbReference>
<dbReference type="GO" id="GO:0006203">
    <property type="term" value="P:dGTP catabolic process"/>
    <property type="evidence" value="ECO:0007669"/>
    <property type="project" value="TreeGrafter"/>
</dbReference>
<dbReference type="CDD" id="cd11528">
    <property type="entry name" value="NTP-PPase_MazG_Nterm"/>
    <property type="match status" value="1"/>
</dbReference>
<comment type="caution">
    <text evidence="2">The sequence shown here is derived from an EMBL/GenBank/DDBJ whole genome shotgun (WGS) entry which is preliminary data.</text>
</comment>
<dbReference type="GO" id="GO:0046047">
    <property type="term" value="P:TTP catabolic process"/>
    <property type="evidence" value="ECO:0007669"/>
    <property type="project" value="TreeGrafter"/>
</dbReference>
<dbReference type="InterPro" id="IPR048015">
    <property type="entry name" value="NTP-PPase_MazG-like_N"/>
</dbReference>
<dbReference type="Pfam" id="PF03819">
    <property type="entry name" value="MazG"/>
    <property type="match status" value="2"/>
</dbReference>